<reference evidence="1" key="1">
    <citation type="submission" date="2021-06" db="EMBL/GenBank/DDBJ databases">
        <authorList>
            <person name="Kallberg Y."/>
            <person name="Tangrot J."/>
            <person name="Rosling A."/>
        </authorList>
    </citation>
    <scope>NUCLEOTIDE SEQUENCE</scope>
    <source>
        <strain evidence="1">IL203A</strain>
    </source>
</reference>
<proteinExistence type="predicted"/>
<sequence length="229" mass="26164">MGGIRLINELNDFATYKNNHLITAQASVETEIVKIFYASSTSIYPQEKLLNHNELNLKLKETDVWYFDDDEPEFKDFIIFLESNNWVGGSENALASIICRDICSINENGNYKMEMLAYIAFEAIGKSREQVKLITNENKPIDVQNRNSDNTLINQVLGWSPKTSIRKGMEKTTTLVKNEIEKELNELVKKELKKIDKDDALFHPKGTCINAETHEFDLPPGSICKIVMI</sequence>
<keyword evidence="2" id="KW-1185">Reference proteome</keyword>
<evidence type="ECO:0000313" key="2">
    <source>
        <dbReference type="Proteomes" id="UP000789702"/>
    </source>
</evidence>
<organism evidence="1 2">
    <name type="scientific">Dentiscutata heterogama</name>
    <dbReference type="NCBI Taxonomy" id="1316150"/>
    <lineage>
        <taxon>Eukaryota</taxon>
        <taxon>Fungi</taxon>
        <taxon>Fungi incertae sedis</taxon>
        <taxon>Mucoromycota</taxon>
        <taxon>Glomeromycotina</taxon>
        <taxon>Glomeromycetes</taxon>
        <taxon>Diversisporales</taxon>
        <taxon>Gigasporaceae</taxon>
        <taxon>Dentiscutata</taxon>
    </lineage>
</organism>
<dbReference type="Proteomes" id="UP000789702">
    <property type="component" value="Unassembled WGS sequence"/>
</dbReference>
<name>A0ACA9K4Q4_9GLOM</name>
<dbReference type="EMBL" id="CAJVPU010000473">
    <property type="protein sequence ID" value="CAG8451511.1"/>
    <property type="molecule type" value="Genomic_DNA"/>
</dbReference>
<evidence type="ECO:0000313" key="1">
    <source>
        <dbReference type="EMBL" id="CAG8451511.1"/>
    </source>
</evidence>
<protein>
    <submittedName>
        <fullName evidence="1">14018_t:CDS:1</fullName>
    </submittedName>
</protein>
<gene>
    <name evidence="1" type="ORF">DHETER_LOCUS854</name>
</gene>
<comment type="caution">
    <text evidence="1">The sequence shown here is derived from an EMBL/GenBank/DDBJ whole genome shotgun (WGS) entry which is preliminary data.</text>
</comment>
<accession>A0ACA9K4Q4</accession>